<dbReference type="PROSITE" id="PS50109">
    <property type="entry name" value="HIS_KIN"/>
    <property type="match status" value="1"/>
</dbReference>
<dbReference type="Pfam" id="PF00512">
    <property type="entry name" value="HisKA"/>
    <property type="match status" value="1"/>
</dbReference>
<dbReference type="GO" id="GO:0045121">
    <property type="term" value="C:membrane raft"/>
    <property type="evidence" value="ECO:0007669"/>
    <property type="project" value="UniProtKB-SubCell"/>
</dbReference>
<keyword evidence="11" id="KW-0902">Two-component regulatory system</keyword>
<dbReference type="SUPFAM" id="SSF55874">
    <property type="entry name" value="ATPase domain of HSP90 chaperone/DNA topoisomerase II/histidine kinase"/>
    <property type="match status" value="1"/>
</dbReference>
<evidence type="ECO:0000256" key="3">
    <source>
        <dbReference type="ARBA" id="ARBA00004651"/>
    </source>
</evidence>
<evidence type="ECO:0000313" key="18">
    <source>
        <dbReference type="Proteomes" id="UP000180098"/>
    </source>
</evidence>
<dbReference type="NCBIfam" id="NF046044">
    <property type="entry name" value="PnpS"/>
    <property type="match status" value="1"/>
</dbReference>
<dbReference type="Gene3D" id="6.10.340.10">
    <property type="match status" value="1"/>
</dbReference>
<keyword evidence="7" id="KW-0808">Transferase</keyword>
<dbReference type="GO" id="GO:0004721">
    <property type="term" value="F:phosphoprotein phosphatase activity"/>
    <property type="evidence" value="ECO:0007669"/>
    <property type="project" value="TreeGrafter"/>
</dbReference>
<reference evidence="17 18" key="1">
    <citation type="submission" date="2016-10" db="EMBL/GenBank/DDBJ databases">
        <title>Draft genome sequences of four alkaliphilic bacteria belonging to the Anaerobacillus genus.</title>
        <authorList>
            <person name="Bassil N.M."/>
            <person name="Lloyd J.R."/>
        </authorList>
    </citation>
    <scope>NUCLEOTIDE SEQUENCE [LARGE SCALE GENOMIC DNA]</scope>
    <source>
        <strain evidence="17 18">DSM 15340</strain>
    </source>
</reference>
<keyword evidence="8" id="KW-0547">Nucleotide-binding</keyword>
<dbReference type="PANTHER" id="PTHR45453">
    <property type="entry name" value="PHOSPHATE REGULON SENSOR PROTEIN PHOR"/>
    <property type="match status" value="1"/>
</dbReference>
<keyword evidence="9 17" id="KW-0418">Kinase</keyword>
<dbReference type="InterPro" id="IPR035965">
    <property type="entry name" value="PAS-like_dom_sf"/>
</dbReference>
<organism evidence="17 18">
    <name type="scientific">Anaerobacillus arseniciselenatis</name>
    <dbReference type="NCBI Taxonomy" id="85682"/>
    <lineage>
        <taxon>Bacteria</taxon>
        <taxon>Bacillati</taxon>
        <taxon>Bacillota</taxon>
        <taxon>Bacilli</taxon>
        <taxon>Bacillales</taxon>
        <taxon>Bacillaceae</taxon>
        <taxon>Anaerobacillus</taxon>
    </lineage>
</organism>
<dbReference type="GO" id="GO:0016036">
    <property type="term" value="P:cellular response to phosphate starvation"/>
    <property type="evidence" value="ECO:0007669"/>
    <property type="project" value="TreeGrafter"/>
</dbReference>
<dbReference type="InterPro" id="IPR003661">
    <property type="entry name" value="HisK_dim/P_dom"/>
</dbReference>
<dbReference type="GO" id="GO:0005524">
    <property type="term" value="F:ATP binding"/>
    <property type="evidence" value="ECO:0007669"/>
    <property type="project" value="UniProtKB-KW"/>
</dbReference>
<gene>
    <name evidence="17" type="ORF">BKP35_12820</name>
</gene>
<evidence type="ECO:0000256" key="1">
    <source>
        <dbReference type="ARBA" id="ARBA00000085"/>
    </source>
</evidence>
<evidence type="ECO:0000256" key="14">
    <source>
        <dbReference type="SAM" id="Phobius"/>
    </source>
</evidence>
<dbReference type="Pfam" id="PF00989">
    <property type="entry name" value="PAS"/>
    <property type="match status" value="1"/>
</dbReference>
<dbReference type="FunFam" id="1.10.287.130:FF:000001">
    <property type="entry name" value="Two-component sensor histidine kinase"/>
    <property type="match status" value="1"/>
</dbReference>
<dbReference type="Gene3D" id="3.30.565.10">
    <property type="entry name" value="Histidine kinase-like ATPase, C-terminal domain"/>
    <property type="match status" value="1"/>
</dbReference>
<dbReference type="InterPro" id="IPR003660">
    <property type="entry name" value="HAMP_dom"/>
</dbReference>
<evidence type="ECO:0000259" key="16">
    <source>
        <dbReference type="PROSITE" id="PS50885"/>
    </source>
</evidence>
<feature type="domain" description="HAMP" evidence="16">
    <location>
        <begin position="187"/>
        <end position="239"/>
    </location>
</feature>
<dbReference type="SMART" id="SM00304">
    <property type="entry name" value="HAMP"/>
    <property type="match status" value="1"/>
</dbReference>
<dbReference type="Gene3D" id="3.30.450.20">
    <property type="entry name" value="PAS domain"/>
    <property type="match status" value="2"/>
</dbReference>
<keyword evidence="13" id="KW-0175">Coiled coil</keyword>
<dbReference type="Gene3D" id="1.10.287.130">
    <property type="match status" value="1"/>
</dbReference>
<dbReference type="CDD" id="cd00082">
    <property type="entry name" value="HisKA"/>
    <property type="match status" value="1"/>
</dbReference>
<dbReference type="FunFam" id="3.30.565.10:FF:000023">
    <property type="entry name" value="PAS domain-containing sensor histidine kinase"/>
    <property type="match status" value="1"/>
</dbReference>
<feature type="domain" description="Histidine kinase" evidence="15">
    <location>
        <begin position="371"/>
        <end position="588"/>
    </location>
</feature>
<evidence type="ECO:0000256" key="8">
    <source>
        <dbReference type="ARBA" id="ARBA00022741"/>
    </source>
</evidence>
<keyword evidence="14" id="KW-0812">Transmembrane</keyword>
<dbReference type="PROSITE" id="PS50885">
    <property type="entry name" value="HAMP"/>
    <property type="match status" value="1"/>
</dbReference>
<evidence type="ECO:0000259" key="15">
    <source>
        <dbReference type="PROSITE" id="PS50109"/>
    </source>
</evidence>
<dbReference type="SMART" id="SM00387">
    <property type="entry name" value="HATPase_c"/>
    <property type="match status" value="1"/>
</dbReference>
<dbReference type="InterPro" id="IPR013767">
    <property type="entry name" value="PAS_fold"/>
</dbReference>
<dbReference type="AlphaFoldDB" id="A0A1S2LFW7"/>
<dbReference type="EC" id="2.7.13.3" evidence="4"/>
<feature type="coiled-coil region" evidence="13">
    <location>
        <begin position="227"/>
        <end position="254"/>
    </location>
</feature>
<evidence type="ECO:0000256" key="2">
    <source>
        <dbReference type="ARBA" id="ARBA00004314"/>
    </source>
</evidence>
<keyword evidence="18" id="KW-1185">Reference proteome</keyword>
<dbReference type="CDD" id="cd00075">
    <property type="entry name" value="HATPase"/>
    <property type="match status" value="1"/>
</dbReference>
<dbReference type="RefSeq" id="WP_071313752.1">
    <property type="nucleotide sequence ID" value="NZ_MLQQ01000035.1"/>
</dbReference>
<dbReference type="Proteomes" id="UP000180098">
    <property type="component" value="Unassembled WGS sequence"/>
</dbReference>
<dbReference type="EMBL" id="MLQQ01000035">
    <property type="protein sequence ID" value="OIJ10963.1"/>
    <property type="molecule type" value="Genomic_DNA"/>
</dbReference>
<dbReference type="InterPro" id="IPR005467">
    <property type="entry name" value="His_kinase_dom"/>
</dbReference>
<dbReference type="GO" id="GO:0000155">
    <property type="term" value="F:phosphorelay sensor kinase activity"/>
    <property type="evidence" value="ECO:0007669"/>
    <property type="project" value="InterPro"/>
</dbReference>
<comment type="catalytic activity">
    <reaction evidence="1">
        <text>ATP + protein L-histidine = ADP + protein N-phospho-L-histidine.</text>
        <dbReference type="EC" id="2.7.13.3"/>
    </reaction>
</comment>
<evidence type="ECO:0000256" key="7">
    <source>
        <dbReference type="ARBA" id="ARBA00022679"/>
    </source>
</evidence>
<accession>A0A1S2LFW7</accession>
<keyword evidence="12 14" id="KW-0472">Membrane</keyword>
<keyword evidence="5" id="KW-1003">Cell membrane</keyword>
<feature type="transmembrane region" description="Helical" evidence="14">
    <location>
        <begin position="163"/>
        <end position="183"/>
    </location>
</feature>
<evidence type="ECO:0000256" key="10">
    <source>
        <dbReference type="ARBA" id="ARBA00022840"/>
    </source>
</evidence>
<dbReference type="InterPro" id="IPR036097">
    <property type="entry name" value="HisK_dim/P_sf"/>
</dbReference>
<proteinExistence type="predicted"/>
<dbReference type="SUPFAM" id="SSF55785">
    <property type="entry name" value="PYP-like sensor domain (PAS domain)"/>
    <property type="match status" value="1"/>
</dbReference>
<keyword evidence="14" id="KW-1133">Transmembrane helix</keyword>
<dbReference type="OrthoDB" id="9813151at2"/>
<evidence type="ECO:0000256" key="11">
    <source>
        <dbReference type="ARBA" id="ARBA00023012"/>
    </source>
</evidence>
<dbReference type="InterPro" id="IPR031967">
    <property type="entry name" value="PhoR_single_Cache-like_dom"/>
</dbReference>
<evidence type="ECO:0000256" key="13">
    <source>
        <dbReference type="SAM" id="Coils"/>
    </source>
</evidence>
<dbReference type="SUPFAM" id="SSF158472">
    <property type="entry name" value="HAMP domain-like"/>
    <property type="match status" value="1"/>
</dbReference>
<dbReference type="GO" id="GO:0005886">
    <property type="term" value="C:plasma membrane"/>
    <property type="evidence" value="ECO:0007669"/>
    <property type="project" value="UniProtKB-SubCell"/>
</dbReference>
<sequence>MYKYRNKLTISLLIAVFFVLAGLGISLGQIFKDFYFDHVSERLSKEARIVAISVLEAGLHDEDLSKIVNDVGEQLATRVTVILHTGEVIAETEAPLNEMENHLHRPELIQVREEGEGQAIRYSETLGAELLYYAVPLIDDRQIIGYVRLGITIHMLNEVNKKIWVVLLVSITAAFLLIIVLSFRITNEMTRPIEKVTAVANQLAKGNFKARASEVKNDETGQLSRSLNILAQNLEEITRTYEAQQERLETLIENMGSGLILINNKGEVSLINKSCKKIFHEDIDHWLTKVYHKVIPHKQIIKIVQEIFLSEKGQKKHIILPIQLEMRHFDVYGAPIISSGGKESLKGIVLVFHDITELKKLEQMRKDFVANVSHELKTPITSVKGFTETLLDGAAEDEALRKQFLNIIWDESERLQNLIQDLLDLSKIEHSEFQLNWQRVDLSMLTDDVIVMLKGKAKQKDISLTKVTEGSSTIEGDPLRIKQVMINLINNAIMYTPQGGRININVTETNEKVIFGVKDTGIGISKQEVSRVFERFYRVDRARSRNSGGTGLGLAIVKHIVEAHQGEIIVDSEVGKGTLFAICFNKKAQL</sequence>
<dbReference type="PRINTS" id="PR00344">
    <property type="entry name" value="BCTRLSENSOR"/>
</dbReference>
<name>A0A1S2LFW7_9BACI</name>
<comment type="caution">
    <text evidence="17">The sequence shown here is derived from an EMBL/GenBank/DDBJ whole genome shotgun (WGS) entry which is preliminary data.</text>
</comment>
<dbReference type="Pfam" id="PF02518">
    <property type="entry name" value="HATPase_c"/>
    <property type="match status" value="1"/>
</dbReference>
<comment type="subcellular location">
    <subcellularLocation>
        <location evidence="3">Cell membrane</location>
        <topology evidence="3">Multi-pass membrane protein</topology>
    </subcellularLocation>
    <subcellularLocation>
        <location evidence="2">Membrane raft</location>
        <topology evidence="2">Multi-pass membrane protein</topology>
    </subcellularLocation>
</comment>
<dbReference type="SMART" id="SM00388">
    <property type="entry name" value="HisKA"/>
    <property type="match status" value="1"/>
</dbReference>
<dbReference type="InterPro" id="IPR004358">
    <property type="entry name" value="Sig_transdc_His_kin-like_C"/>
</dbReference>
<evidence type="ECO:0000256" key="5">
    <source>
        <dbReference type="ARBA" id="ARBA00022475"/>
    </source>
</evidence>
<evidence type="ECO:0000256" key="6">
    <source>
        <dbReference type="ARBA" id="ARBA00022553"/>
    </source>
</evidence>
<keyword evidence="6" id="KW-0597">Phosphoprotein</keyword>
<evidence type="ECO:0000256" key="4">
    <source>
        <dbReference type="ARBA" id="ARBA00012438"/>
    </source>
</evidence>
<dbReference type="Pfam" id="PF00672">
    <property type="entry name" value="HAMP"/>
    <property type="match status" value="1"/>
</dbReference>
<keyword evidence="10" id="KW-0067">ATP-binding</keyword>
<dbReference type="PANTHER" id="PTHR45453:SF1">
    <property type="entry name" value="PHOSPHATE REGULON SENSOR PROTEIN PHOR"/>
    <property type="match status" value="1"/>
</dbReference>
<dbReference type="InterPro" id="IPR036890">
    <property type="entry name" value="HATPase_C_sf"/>
</dbReference>
<protein>
    <recommendedName>
        <fullName evidence="4">histidine kinase</fullName>
        <ecNumber evidence="4">2.7.13.3</ecNumber>
    </recommendedName>
</protein>
<dbReference type="SUPFAM" id="SSF47384">
    <property type="entry name" value="Homodimeric domain of signal transducing histidine kinase"/>
    <property type="match status" value="1"/>
</dbReference>
<dbReference type="Pfam" id="PF16736">
    <property type="entry name" value="sCache_like"/>
    <property type="match status" value="1"/>
</dbReference>
<evidence type="ECO:0000256" key="9">
    <source>
        <dbReference type="ARBA" id="ARBA00022777"/>
    </source>
</evidence>
<dbReference type="GO" id="GO:0006355">
    <property type="term" value="P:regulation of DNA-templated transcription"/>
    <property type="evidence" value="ECO:0007669"/>
    <property type="project" value="InterPro"/>
</dbReference>
<evidence type="ECO:0000313" key="17">
    <source>
        <dbReference type="EMBL" id="OIJ10963.1"/>
    </source>
</evidence>
<dbReference type="InterPro" id="IPR003594">
    <property type="entry name" value="HATPase_dom"/>
</dbReference>
<dbReference type="CDD" id="cd06225">
    <property type="entry name" value="HAMP"/>
    <property type="match status" value="1"/>
</dbReference>
<evidence type="ECO:0000256" key="12">
    <source>
        <dbReference type="ARBA" id="ARBA00023136"/>
    </source>
</evidence>
<dbReference type="InterPro" id="IPR050351">
    <property type="entry name" value="BphY/WalK/GraS-like"/>
</dbReference>